<feature type="compositionally biased region" description="Low complexity" evidence="1">
    <location>
        <begin position="322"/>
        <end position="372"/>
    </location>
</feature>
<protein>
    <submittedName>
        <fullName evidence="2">Uncharacterized protein</fullName>
    </submittedName>
</protein>
<feature type="region of interest" description="Disordered" evidence="1">
    <location>
        <begin position="173"/>
        <end position="372"/>
    </location>
</feature>
<keyword evidence="3" id="KW-1185">Reference proteome</keyword>
<name>A0ABD6DJJ7_9EURY</name>
<sequence>MTSRLSPALVVFAAMLVVLAAVAGGSVTVGLFADRENLDLAVGGSGAPTPDNGTVEVTGSNHPAWEDSVRVLHEGDDVAVVSIVTDTGGVVEFTVSRVVDSPATVMVRLDALAAVGMDITAFQLLVDGQQSPYTVVEADGYSWASFHMASFSTHSVGFESLAPAVDVADARNESVADGNSTVDDGNSTAGESGDGNVTVDDGNSTVGESGDGNVTVDDGNSTVENGNSTVGESGDGNVSVDDGADNVTIDGGDNGTVIDGDAPVSDSDDNSTTEEPAQPPDSGSGDNVSVGDSGEEGTVGDDSGGVDDGTDSETTDDDSDAGTDTGTTDDGSDAGTDTGTTDDGSDAGTDTGTTDDTVDSGTTDDGSGQASA</sequence>
<proteinExistence type="predicted"/>
<dbReference type="Proteomes" id="UP001597034">
    <property type="component" value="Unassembled WGS sequence"/>
</dbReference>
<feature type="compositionally biased region" description="Acidic residues" evidence="1">
    <location>
        <begin position="293"/>
        <end position="321"/>
    </location>
</feature>
<dbReference type="AlphaFoldDB" id="A0ABD6DJJ7"/>
<feature type="compositionally biased region" description="Polar residues" evidence="1">
    <location>
        <begin position="177"/>
        <end position="190"/>
    </location>
</feature>
<organism evidence="2 3">
    <name type="scientific">Haloarchaeobius litoreus</name>
    <dbReference type="NCBI Taxonomy" id="755306"/>
    <lineage>
        <taxon>Archaea</taxon>
        <taxon>Methanobacteriati</taxon>
        <taxon>Methanobacteriota</taxon>
        <taxon>Stenosarchaea group</taxon>
        <taxon>Halobacteria</taxon>
        <taxon>Halobacteriales</taxon>
        <taxon>Halorubellaceae</taxon>
        <taxon>Haloarchaeobius</taxon>
    </lineage>
</organism>
<reference evidence="2 3" key="1">
    <citation type="journal article" date="2019" name="Int. J. Syst. Evol. Microbiol.">
        <title>The Global Catalogue of Microorganisms (GCM) 10K type strain sequencing project: providing services to taxonomists for standard genome sequencing and annotation.</title>
        <authorList>
            <consortium name="The Broad Institute Genomics Platform"/>
            <consortium name="The Broad Institute Genome Sequencing Center for Infectious Disease"/>
            <person name="Wu L."/>
            <person name="Ma J."/>
        </authorList>
    </citation>
    <scope>NUCLEOTIDE SEQUENCE [LARGE SCALE GENOMIC DNA]</scope>
    <source>
        <strain evidence="2 3">CGMCC 1.10390</strain>
    </source>
</reference>
<comment type="caution">
    <text evidence="2">The sequence shown here is derived from an EMBL/GenBank/DDBJ whole genome shotgun (WGS) entry which is preliminary data.</text>
</comment>
<accession>A0ABD6DJJ7</accession>
<feature type="compositionally biased region" description="Polar residues" evidence="1">
    <location>
        <begin position="218"/>
        <end position="231"/>
    </location>
</feature>
<dbReference type="RefSeq" id="WP_256399224.1">
    <property type="nucleotide sequence ID" value="NZ_JANHJR010000001.1"/>
</dbReference>
<gene>
    <name evidence="2" type="ORF">ACFSBL_06170</name>
</gene>
<feature type="compositionally biased region" description="Low complexity" evidence="1">
    <location>
        <begin position="281"/>
        <end position="292"/>
    </location>
</feature>
<evidence type="ECO:0000313" key="2">
    <source>
        <dbReference type="EMBL" id="MFD1645263.1"/>
    </source>
</evidence>
<evidence type="ECO:0000256" key="1">
    <source>
        <dbReference type="SAM" id="MobiDB-lite"/>
    </source>
</evidence>
<dbReference type="EMBL" id="JBHUDO010000002">
    <property type="protein sequence ID" value="MFD1645263.1"/>
    <property type="molecule type" value="Genomic_DNA"/>
</dbReference>
<evidence type="ECO:0000313" key="3">
    <source>
        <dbReference type="Proteomes" id="UP001597034"/>
    </source>
</evidence>